<name>A0A545V090_9HYPO</name>
<dbReference type="GO" id="GO:0000287">
    <property type="term" value="F:magnesium ion binding"/>
    <property type="evidence" value="ECO:0007669"/>
    <property type="project" value="InterPro"/>
</dbReference>
<keyword evidence="2" id="KW-0032">Aminotransferase</keyword>
<dbReference type="PANTHER" id="PTHR42684">
    <property type="entry name" value="ADENOSYLMETHIONINE-8-AMINO-7-OXONONANOATE AMINOTRANSFERASE"/>
    <property type="match status" value="1"/>
</dbReference>
<evidence type="ECO:0000313" key="7">
    <source>
        <dbReference type="Proteomes" id="UP000315783"/>
    </source>
</evidence>
<dbReference type="SUPFAM" id="SSF52540">
    <property type="entry name" value="P-loop containing nucleoside triphosphate hydrolases"/>
    <property type="match status" value="1"/>
</dbReference>
<dbReference type="Gene3D" id="3.90.1150.10">
    <property type="entry name" value="Aspartate Aminotransferase, domain 1"/>
    <property type="match status" value="1"/>
</dbReference>
<gene>
    <name evidence="6" type="ORF">IF1G_06119</name>
</gene>
<dbReference type="InterPro" id="IPR049704">
    <property type="entry name" value="Aminotrans_3_PPA_site"/>
</dbReference>
<keyword evidence="4" id="KW-0663">Pyridoxal phosphate</keyword>
<dbReference type="CDD" id="cd03109">
    <property type="entry name" value="DTBS"/>
    <property type="match status" value="1"/>
</dbReference>
<keyword evidence="3" id="KW-0808">Transferase</keyword>
<protein>
    <submittedName>
        <fullName evidence="6">Onanonoxo-7-onima-8-eninoihtemlysoneda</fullName>
    </submittedName>
</protein>
<dbReference type="PROSITE" id="PS00600">
    <property type="entry name" value="AA_TRANSFER_CLASS_3"/>
    <property type="match status" value="1"/>
</dbReference>
<evidence type="ECO:0000256" key="4">
    <source>
        <dbReference type="ARBA" id="ARBA00022898"/>
    </source>
</evidence>
<dbReference type="Pfam" id="PF13500">
    <property type="entry name" value="AAA_26"/>
    <property type="match status" value="1"/>
</dbReference>
<dbReference type="InterPro" id="IPR015421">
    <property type="entry name" value="PyrdxlP-dep_Trfase_major"/>
</dbReference>
<dbReference type="InterPro" id="IPR004472">
    <property type="entry name" value="DTB_synth_BioD"/>
</dbReference>
<dbReference type="EMBL" id="SPUK01000008">
    <property type="protein sequence ID" value="TQV95132.1"/>
    <property type="molecule type" value="Genomic_DNA"/>
</dbReference>
<dbReference type="Gene3D" id="3.40.640.10">
    <property type="entry name" value="Type I PLP-dependent aspartate aminotransferase-like (Major domain)"/>
    <property type="match status" value="1"/>
</dbReference>
<dbReference type="InterPro" id="IPR005814">
    <property type="entry name" value="Aminotrans_3"/>
</dbReference>
<evidence type="ECO:0000256" key="1">
    <source>
        <dbReference type="ARBA" id="ARBA00004173"/>
    </source>
</evidence>
<dbReference type="UniPathway" id="UPA00078"/>
<dbReference type="STRING" id="43265.A0A545V090"/>
<dbReference type="GO" id="GO:0005739">
    <property type="term" value="C:mitochondrion"/>
    <property type="evidence" value="ECO:0007669"/>
    <property type="project" value="UniProtKB-SubCell"/>
</dbReference>
<dbReference type="HAMAP" id="MF_00336">
    <property type="entry name" value="BioD"/>
    <property type="match status" value="1"/>
</dbReference>
<dbReference type="GO" id="GO:0009102">
    <property type="term" value="P:biotin biosynthetic process"/>
    <property type="evidence" value="ECO:0007669"/>
    <property type="project" value="UniProtKB-UniPathway"/>
</dbReference>
<dbReference type="Proteomes" id="UP000315783">
    <property type="component" value="Unassembled WGS sequence"/>
</dbReference>
<keyword evidence="7" id="KW-1185">Reference proteome</keyword>
<feature type="region of interest" description="Disordered" evidence="5">
    <location>
        <begin position="680"/>
        <end position="703"/>
    </location>
</feature>
<evidence type="ECO:0000256" key="3">
    <source>
        <dbReference type="ARBA" id="ARBA00022679"/>
    </source>
</evidence>
<dbReference type="PANTHER" id="PTHR42684:SF3">
    <property type="entry name" value="ADENOSYLMETHIONINE-8-AMINO-7-OXONONANOATE AMINOTRANSFERASE"/>
    <property type="match status" value="1"/>
</dbReference>
<dbReference type="GO" id="GO:0004141">
    <property type="term" value="F:dethiobiotin synthase activity"/>
    <property type="evidence" value="ECO:0007669"/>
    <property type="project" value="InterPro"/>
</dbReference>
<dbReference type="GO" id="GO:0005524">
    <property type="term" value="F:ATP binding"/>
    <property type="evidence" value="ECO:0007669"/>
    <property type="project" value="InterPro"/>
</dbReference>
<dbReference type="SUPFAM" id="SSF53383">
    <property type="entry name" value="PLP-dependent transferases"/>
    <property type="match status" value="1"/>
</dbReference>
<evidence type="ECO:0000313" key="6">
    <source>
        <dbReference type="EMBL" id="TQV95132.1"/>
    </source>
</evidence>
<comment type="caution">
    <text evidence="6">The sequence shown here is derived from an EMBL/GenBank/DDBJ whole genome shotgun (WGS) entry which is preliminary data.</text>
</comment>
<sequence>MESPLAALLWRSLRVYQVFGANTEVGKTVFTTLLCKSAKRNWQEENVSFLKPVSTGPLNEADDHHIKTFTTGINHHTLIQYGIPVSPHTAALASGEQIPSDNSVLARCREHASERAKAGKGWLFMETAGGVHSPGPSGTTQADMYTPLRAPVVLVGDAKLGGISQTIASFEALRIRGYDVQSIMLFQDSKYQNYLYLADYFSQKYNIPVMSLQEPPERLDNEVRDVEAMQEYYEQRTEENIVKTVLQHLDLNHTKRLARLESMAAKAHETIWYPFTQHEHLPAKDIMTIDSAHGDYFQTYSSKSQEHGALQASFDGSASWWTQGLGHANSQLTMAAAYAAGRYGHVMFAGAIHEPAMTLAENLLQGTGNSRLTRVFYSDNGSTGTEVAVKMGLRAARVRYGWGPNEKLGVIGLKGGYHGDTIGAMDCAEPCIYNENIEWYEGKGYWFDYPTILCKDGKWQISAPEGMEKELGQPQGFASLAQIFDVEGREKKNDQKLYETFIVEKLQALRAQGRKFGALIMEPIVLGAGGMAFVDPLFQRTLVKVIRRSPHLFTDEHGVSPRTEASKEWSGLPVLFDEVFTGLYRLGRFTPSTFLGVEPDVSVNAKLLTGGLVPLSTTMASEDIFNVFRSREKVDALLHGHSYTAHPIGCQVGIESLKAMQRMERRGEWDWAKNQGWVAPRRPESCSPAPPSLASKTTTPPGQGGQVWSVWPLDLVESLSRMKTRVDGVWALGSVLAVHLRDEAGAGYSSNAALGLRAALAQGEAAGSNGPWNVHSRVLGNVIYLMASQTTTREGVEQLSNLLVKSLE</sequence>
<dbReference type="GO" id="GO:0004015">
    <property type="term" value="F:adenosylmethionine-8-amino-7-oxononanoate transaminase activity"/>
    <property type="evidence" value="ECO:0007669"/>
    <property type="project" value="TreeGrafter"/>
</dbReference>
<dbReference type="InterPro" id="IPR027417">
    <property type="entry name" value="P-loop_NTPase"/>
</dbReference>
<comment type="subcellular location">
    <subcellularLocation>
        <location evidence="1">Mitochondrion</location>
    </subcellularLocation>
</comment>
<organism evidence="6 7">
    <name type="scientific">Cordyceps javanica</name>
    <dbReference type="NCBI Taxonomy" id="43265"/>
    <lineage>
        <taxon>Eukaryota</taxon>
        <taxon>Fungi</taxon>
        <taxon>Dikarya</taxon>
        <taxon>Ascomycota</taxon>
        <taxon>Pezizomycotina</taxon>
        <taxon>Sordariomycetes</taxon>
        <taxon>Hypocreomycetidae</taxon>
        <taxon>Hypocreales</taxon>
        <taxon>Cordycipitaceae</taxon>
        <taxon>Cordyceps</taxon>
    </lineage>
</organism>
<dbReference type="Pfam" id="PF00202">
    <property type="entry name" value="Aminotran_3"/>
    <property type="match status" value="2"/>
</dbReference>
<accession>A0A545V090</accession>
<reference evidence="6 7" key="1">
    <citation type="journal article" date="2019" name="Appl. Microbiol. Biotechnol.">
        <title>Genome sequence of Isaria javanica and comparative genome analysis insights into family S53 peptidase evolution in fungal entomopathogens.</title>
        <authorList>
            <person name="Lin R."/>
            <person name="Zhang X."/>
            <person name="Xin B."/>
            <person name="Zou M."/>
            <person name="Gao Y."/>
            <person name="Qin F."/>
            <person name="Hu Q."/>
            <person name="Xie B."/>
            <person name="Cheng X."/>
        </authorList>
    </citation>
    <scope>NUCLEOTIDE SEQUENCE [LARGE SCALE GENOMIC DNA]</scope>
    <source>
        <strain evidence="6 7">IJ1G</strain>
    </source>
</reference>
<evidence type="ECO:0000256" key="5">
    <source>
        <dbReference type="SAM" id="MobiDB-lite"/>
    </source>
</evidence>
<evidence type="ECO:0000256" key="2">
    <source>
        <dbReference type="ARBA" id="ARBA00022576"/>
    </source>
</evidence>
<dbReference type="GO" id="GO:0030170">
    <property type="term" value="F:pyridoxal phosphate binding"/>
    <property type="evidence" value="ECO:0007669"/>
    <property type="project" value="InterPro"/>
</dbReference>
<dbReference type="InterPro" id="IPR015424">
    <property type="entry name" value="PyrdxlP-dep_Trfase"/>
</dbReference>
<dbReference type="FunFam" id="3.90.1150.10:FF:000080">
    <property type="entry name" value="Bifunctional dethiobiotin synthetase/adenosylmethionine-8-amino-7-oxononanoate aminotransferase"/>
    <property type="match status" value="1"/>
</dbReference>
<dbReference type="AlphaFoldDB" id="A0A545V090"/>
<proteinExistence type="inferred from homology"/>
<dbReference type="InterPro" id="IPR015422">
    <property type="entry name" value="PyrdxlP-dep_Trfase_small"/>
</dbReference>
<dbReference type="Gene3D" id="3.40.50.300">
    <property type="entry name" value="P-loop containing nucleotide triphosphate hydrolases"/>
    <property type="match status" value="1"/>
</dbReference>